<dbReference type="InterPro" id="IPR025836">
    <property type="entry name" value="Zn_knuckle_CX2CX4HX4C"/>
</dbReference>
<dbReference type="PANTHER" id="PTHR31286">
    <property type="entry name" value="GLYCINE-RICH CELL WALL STRUCTURAL PROTEIN 1.8-LIKE"/>
    <property type="match status" value="1"/>
</dbReference>
<evidence type="ECO:0000256" key="1">
    <source>
        <dbReference type="PROSITE-ProRule" id="PRU00047"/>
    </source>
</evidence>
<gene>
    <name evidence="4" type="ORF">OLC1_LOCUS11113</name>
</gene>
<proteinExistence type="predicted"/>
<feature type="region of interest" description="Disordered" evidence="2">
    <location>
        <begin position="237"/>
        <end position="268"/>
    </location>
</feature>
<dbReference type="GO" id="GO:0008270">
    <property type="term" value="F:zinc ion binding"/>
    <property type="evidence" value="ECO:0007669"/>
    <property type="project" value="UniProtKB-KW"/>
</dbReference>
<dbReference type="Proteomes" id="UP001161247">
    <property type="component" value="Chromosome 4"/>
</dbReference>
<keyword evidence="1" id="KW-0863">Zinc-finger</keyword>
<dbReference type="InterPro" id="IPR040256">
    <property type="entry name" value="At4g02000-like"/>
</dbReference>
<dbReference type="Pfam" id="PF14392">
    <property type="entry name" value="zf-CCHC_4"/>
    <property type="match status" value="1"/>
</dbReference>
<name>A0AAV1D2E5_OLDCO</name>
<reference evidence="4" key="1">
    <citation type="submission" date="2023-03" db="EMBL/GenBank/DDBJ databases">
        <authorList>
            <person name="Julca I."/>
        </authorList>
    </citation>
    <scope>NUCLEOTIDE SEQUENCE</scope>
</reference>
<feature type="region of interest" description="Disordered" evidence="2">
    <location>
        <begin position="1"/>
        <end position="66"/>
    </location>
</feature>
<keyword evidence="5" id="KW-1185">Reference proteome</keyword>
<dbReference type="AlphaFoldDB" id="A0AAV1D2E5"/>
<dbReference type="InterPro" id="IPR036875">
    <property type="entry name" value="Znf_CCHC_sf"/>
</dbReference>
<dbReference type="EMBL" id="OX459121">
    <property type="protein sequence ID" value="CAI9101541.1"/>
    <property type="molecule type" value="Genomic_DNA"/>
</dbReference>
<dbReference type="GO" id="GO:0003676">
    <property type="term" value="F:nucleic acid binding"/>
    <property type="evidence" value="ECO:0007669"/>
    <property type="project" value="InterPro"/>
</dbReference>
<dbReference type="Pfam" id="PF14111">
    <property type="entry name" value="DUF4283"/>
    <property type="match status" value="1"/>
</dbReference>
<dbReference type="PANTHER" id="PTHR31286:SF99">
    <property type="entry name" value="DUF4283 DOMAIN-CONTAINING PROTEIN"/>
    <property type="match status" value="1"/>
</dbReference>
<dbReference type="InterPro" id="IPR001878">
    <property type="entry name" value="Znf_CCHC"/>
</dbReference>
<dbReference type="PROSITE" id="PS50158">
    <property type="entry name" value="ZF_CCHC"/>
    <property type="match status" value="1"/>
</dbReference>
<accession>A0AAV1D2E5</accession>
<feature type="compositionally biased region" description="Polar residues" evidence="2">
    <location>
        <begin position="37"/>
        <end position="51"/>
    </location>
</feature>
<feature type="domain" description="CCHC-type" evidence="3">
    <location>
        <begin position="223"/>
        <end position="238"/>
    </location>
</feature>
<evidence type="ECO:0000259" key="3">
    <source>
        <dbReference type="PROSITE" id="PS50158"/>
    </source>
</evidence>
<protein>
    <submittedName>
        <fullName evidence="4">OLC1v1038890C1</fullName>
    </submittedName>
</protein>
<keyword evidence="1" id="KW-0479">Metal-binding</keyword>
<dbReference type="SUPFAM" id="SSF57756">
    <property type="entry name" value="Retrovirus zinc finger-like domains"/>
    <property type="match status" value="1"/>
</dbReference>
<dbReference type="InterPro" id="IPR025558">
    <property type="entry name" value="DUF4283"/>
</dbReference>
<organism evidence="4 5">
    <name type="scientific">Oldenlandia corymbosa var. corymbosa</name>
    <dbReference type="NCBI Taxonomy" id="529605"/>
    <lineage>
        <taxon>Eukaryota</taxon>
        <taxon>Viridiplantae</taxon>
        <taxon>Streptophyta</taxon>
        <taxon>Embryophyta</taxon>
        <taxon>Tracheophyta</taxon>
        <taxon>Spermatophyta</taxon>
        <taxon>Magnoliopsida</taxon>
        <taxon>eudicotyledons</taxon>
        <taxon>Gunneridae</taxon>
        <taxon>Pentapetalae</taxon>
        <taxon>asterids</taxon>
        <taxon>lamiids</taxon>
        <taxon>Gentianales</taxon>
        <taxon>Rubiaceae</taxon>
        <taxon>Rubioideae</taxon>
        <taxon>Spermacoceae</taxon>
        <taxon>Hedyotis-Oldenlandia complex</taxon>
        <taxon>Oldenlandia</taxon>
    </lineage>
</organism>
<evidence type="ECO:0000313" key="5">
    <source>
        <dbReference type="Proteomes" id="UP001161247"/>
    </source>
</evidence>
<keyword evidence="1" id="KW-0862">Zinc</keyword>
<sequence>MDDDPADTGQQPQGRESVMMDEAMHSTPDIQTKDDATNSSSGDQNATTTPLSYKERLTGLKKKRAAPPIQRVPGDVIKTKKMWQPTEEFDIIDLKNDFWRILLSNREDEERAVRGGPWYLSEKCLSVQKWTPEFRASTTKVTKLATWIRLPGLPMQYYHEIALWEIGDFLGRTIKIDENTSNAGRGKFAKIAVELDLTQPLTPSFQIKDKWQAVEYEGLPSICYNCGYFGHGSPNCPEEPRQKSSVPPSQEGVEVQGNKNLHDNEGMEGKVGLGPWMVAQRRTRRYFR</sequence>
<evidence type="ECO:0000313" key="4">
    <source>
        <dbReference type="EMBL" id="CAI9101541.1"/>
    </source>
</evidence>
<evidence type="ECO:0000256" key="2">
    <source>
        <dbReference type="SAM" id="MobiDB-lite"/>
    </source>
</evidence>